<protein>
    <submittedName>
        <fullName evidence="3">Site-specific integrase</fullName>
    </submittedName>
</protein>
<dbReference type="Pfam" id="PF00589">
    <property type="entry name" value="Phage_integrase"/>
    <property type="match status" value="1"/>
</dbReference>
<feature type="domain" description="Tyr recombinase" evidence="2">
    <location>
        <begin position="188"/>
        <end position="384"/>
    </location>
</feature>
<accession>A0ABY2VLV7</accession>
<dbReference type="InterPro" id="IPR002104">
    <property type="entry name" value="Integrase_catalytic"/>
</dbReference>
<dbReference type="InterPro" id="IPR013762">
    <property type="entry name" value="Integrase-like_cat_sf"/>
</dbReference>
<sequence>MGKIAAQSDQVSVETLTQVQALPQLPSIIRYLDDFADEWRVVRNTEADEWEINANGIKDSLNFSSLPHPYRLLAKHWAAWTMARLSISTVRTYLHSLKPLFDQENSNPLYELLSRNPMELRDYWQGTLRIGYSHFTLSAAKSLLAFLCEMSLGHLVPEYADFVRSFELPPQDKYTAVRTGDVFLGANDETEIVGFLDETNALVRTSPARVDEQTLRSACILCISYQYAMRPLQIAKVRLSDVRIYPGLGKDGPSIHITFLRSKQRSSDKRLPMLRKIKNEWAFTFAELYQRRLTNPHCQIDALALPDSLFGLTPQSVGSLIIKITESITGVPHSANHLRHSAAQRLVDAGASQAELAEFMGHSYADTGLVYFDASPAQADRINKALALSPIYTNVADIALTRTIDRDKLLSLSPDYQIGAVPHGIPIAGIGACNLGQSLCSKNPVLSCYSCHRFMAVTDTAIHHEVLDSLRPVVRFFYDESRGEVASPAYMQLRKTLESIKVVIADLEESDPHE</sequence>
<organism evidence="3 4">
    <name type="scientific">Pseudomonas protegens</name>
    <dbReference type="NCBI Taxonomy" id="380021"/>
    <lineage>
        <taxon>Bacteria</taxon>
        <taxon>Pseudomonadati</taxon>
        <taxon>Pseudomonadota</taxon>
        <taxon>Gammaproteobacteria</taxon>
        <taxon>Pseudomonadales</taxon>
        <taxon>Pseudomonadaceae</taxon>
        <taxon>Pseudomonas</taxon>
    </lineage>
</organism>
<name>A0ABY2VLV7_9PSED</name>
<evidence type="ECO:0000313" key="3">
    <source>
        <dbReference type="EMBL" id="TMM66553.1"/>
    </source>
</evidence>
<keyword evidence="1" id="KW-0233">DNA recombination</keyword>
<dbReference type="EMBL" id="VAVY01000001">
    <property type="protein sequence ID" value="TMM66553.1"/>
    <property type="molecule type" value="Genomic_DNA"/>
</dbReference>
<dbReference type="Proteomes" id="UP000310095">
    <property type="component" value="Unassembled WGS sequence"/>
</dbReference>
<keyword evidence="4" id="KW-1185">Reference proteome</keyword>
<comment type="caution">
    <text evidence="3">The sequence shown here is derived from an EMBL/GenBank/DDBJ whole genome shotgun (WGS) entry which is preliminary data.</text>
</comment>
<dbReference type="PROSITE" id="PS51898">
    <property type="entry name" value="TYR_RECOMBINASE"/>
    <property type="match status" value="1"/>
</dbReference>
<dbReference type="SUPFAM" id="SSF56349">
    <property type="entry name" value="DNA breaking-rejoining enzymes"/>
    <property type="match status" value="1"/>
</dbReference>
<dbReference type="InterPro" id="IPR011010">
    <property type="entry name" value="DNA_brk_join_enz"/>
</dbReference>
<evidence type="ECO:0000259" key="2">
    <source>
        <dbReference type="PROSITE" id="PS51898"/>
    </source>
</evidence>
<dbReference type="CDD" id="cd00397">
    <property type="entry name" value="DNA_BRE_C"/>
    <property type="match status" value="1"/>
</dbReference>
<evidence type="ECO:0000256" key="1">
    <source>
        <dbReference type="ARBA" id="ARBA00023172"/>
    </source>
</evidence>
<dbReference type="RefSeq" id="WP_011061298.1">
    <property type="nucleotide sequence ID" value="NZ_CP022097.2"/>
</dbReference>
<gene>
    <name evidence="3" type="ORF">FEF10_03605</name>
</gene>
<evidence type="ECO:0000313" key="4">
    <source>
        <dbReference type="Proteomes" id="UP000310095"/>
    </source>
</evidence>
<dbReference type="Gene3D" id="1.10.443.10">
    <property type="entry name" value="Intergrase catalytic core"/>
    <property type="match status" value="1"/>
</dbReference>
<proteinExistence type="predicted"/>
<reference evidence="3 4" key="1">
    <citation type="submission" date="2019-05" db="EMBL/GenBank/DDBJ databases">
        <title>Identification and Biocontrol Activity Analysis of Biocontrol Strain PF-1 Based on Genome-wide Data.</title>
        <authorList>
            <person name="Qi J."/>
        </authorList>
    </citation>
    <scope>NUCLEOTIDE SEQUENCE [LARGE SCALE GENOMIC DNA]</scope>
    <source>
        <strain evidence="3 4">PF-1</strain>
    </source>
</reference>